<evidence type="ECO:0000313" key="22">
    <source>
        <dbReference type="Proteomes" id="UP000186594"/>
    </source>
</evidence>
<feature type="binding site" evidence="18">
    <location>
        <position position="308"/>
    </location>
    <ligand>
        <name>substrate</name>
    </ligand>
</feature>
<evidence type="ECO:0000256" key="1">
    <source>
        <dbReference type="ARBA" id="ARBA00000548"/>
    </source>
</evidence>
<keyword evidence="22" id="KW-1185">Reference proteome</keyword>
<keyword evidence="11" id="KW-0119">Carbohydrate metabolism</keyword>
<evidence type="ECO:0000256" key="19">
    <source>
        <dbReference type="SAM" id="SignalP"/>
    </source>
</evidence>
<dbReference type="Pfam" id="PF00128">
    <property type="entry name" value="Alpha-amylase"/>
    <property type="match status" value="1"/>
</dbReference>
<gene>
    <name evidence="21" type="ORF">NEOLI_001638</name>
</gene>
<comment type="cofactor">
    <cofactor evidence="2">
        <name>Ca(2+)</name>
        <dbReference type="ChEBI" id="CHEBI:29108"/>
    </cofactor>
</comment>
<feature type="disulfide bond" evidence="17">
    <location>
        <begin position="251"/>
        <end position="294"/>
    </location>
</feature>
<keyword evidence="7" id="KW-0378">Hydrolase</keyword>
<feature type="disulfide bond" evidence="17">
    <location>
        <begin position="447"/>
        <end position="482"/>
    </location>
</feature>
<evidence type="ECO:0000256" key="11">
    <source>
        <dbReference type="ARBA" id="ARBA00023277"/>
    </source>
</evidence>
<feature type="binding site" evidence="18">
    <location>
        <position position="215"/>
    </location>
    <ligand>
        <name>substrate</name>
    </ligand>
</feature>
<evidence type="ECO:0000259" key="20">
    <source>
        <dbReference type="SMART" id="SM00642"/>
    </source>
</evidence>
<dbReference type="OMA" id="YMDGVLN"/>
<dbReference type="Pfam" id="PF09260">
    <property type="entry name" value="A_amylase_dom_C"/>
    <property type="match status" value="1"/>
</dbReference>
<dbReference type="PIRSF" id="PIRSF001024">
    <property type="entry name" value="Alph-amyl_fung"/>
    <property type="match status" value="1"/>
</dbReference>
<dbReference type="SMART" id="SM00642">
    <property type="entry name" value="Aamy"/>
    <property type="match status" value="1"/>
</dbReference>
<evidence type="ECO:0000256" key="9">
    <source>
        <dbReference type="ARBA" id="ARBA00023157"/>
    </source>
</evidence>
<keyword evidence="6 19" id="KW-0732">Signal</keyword>
<dbReference type="Gene3D" id="2.60.40.1180">
    <property type="entry name" value="Golgi alpha-mannosidase II"/>
    <property type="match status" value="1"/>
</dbReference>
<dbReference type="STRING" id="1198029.A0A1U7LLU4"/>
<keyword evidence="10" id="KW-0325">Glycoprotein</keyword>
<evidence type="ECO:0000256" key="7">
    <source>
        <dbReference type="ARBA" id="ARBA00022801"/>
    </source>
</evidence>
<feature type="active site" description="Proton donor" evidence="14">
    <location>
        <position position="241"/>
    </location>
</feature>
<keyword evidence="5 16" id="KW-0479">Metal-binding</keyword>
<feature type="binding site" evidence="18">
    <location>
        <position position="97"/>
    </location>
    <ligand>
        <name>substrate</name>
    </ligand>
</feature>
<reference evidence="21 22" key="1">
    <citation type="submission" date="2016-04" db="EMBL/GenBank/DDBJ databases">
        <title>Evolutionary innovation and constraint leading to complex multicellularity in the Ascomycota.</title>
        <authorList>
            <person name="Cisse O."/>
            <person name="Nguyen A."/>
            <person name="Hewitt D.A."/>
            <person name="Jedd G."/>
            <person name="Stajich J.E."/>
        </authorList>
    </citation>
    <scope>NUCLEOTIDE SEQUENCE [LARGE SCALE GENOMIC DNA]</scope>
    <source>
        <strain evidence="21 22">DAH-3</strain>
    </source>
</reference>
<dbReference type="InterPro" id="IPR015340">
    <property type="entry name" value="A_amylase_C_dom"/>
</dbReference>
<dbReference type="GO" id="GO:0016052">
    <property type="term" value="P:carbohydrate catabolic process"/>
    <property type="evidence" value="ECO:0007669"/>
    <property type="project" value="InterPro"/>
</dbReference>
<dbReference type="EMBL" id="LXFE01001507">
    <property type="protein sequence ID" value="OLL23553.1"/>
    <property type="molecule type" value="Genomic_DNA"/>
</dbReference>
<dbReference type="SUPFAM" id="SSF51011">
    <property type="entry name" value="Glycosyl hydrolase domain"/>
    <property type="match status" value="1"/>
</dbReference>
<comment type="caution">
    <text evidence="21">The sequence shown here is derived from an EMBL/GenBank/DDBJ whole genome shotgun (WGS) entry which is preliminary data.</text>
</comment>
<feature type="binding site" evidence="16">
    <location>
        <position position="241"/>
    </location>
    <ligand>
        <name>Ca(2+)</name>
        <dbReference type="ChEBI" id="CHEBI:29108"/>
        <label>2</label>
    </ligand>
</feature>
<feature type="binding site" evidence="16">
    <location>
        <position position="176"/>
    </location>
    <ligand>
        <name>Ca(2+)</name>
        <dbReference type="ChEBI" id="CHEBI:29108"/>
        <label>1</label>
    </ligand>
</feature>
<dbReference type="InterPro" id="IPR013780">
    <property type="entry name" value="Glyco_hydro_b"/>
</dbReference>
<protein>
    <recommendedName>
        <fullName evidence="4">alpha-amylase</fullName>
        <ecNumber evidence="4">3.2.1.1</ecNumber>
    </recommendedName>
    <alternativeName>
        <fullName evidence="13">1,4-alpha-D-glucan glucanohydrolase</fullName>
    </alternativeName>
</protein>
<feature type="signal peptide" evidence="19">
    <location>
        <begin position="1"/>
        <end position="22"/>
    </location>
</feature>
<dbReference type="Proteomes" id="UP000186594">
    <property type="component" value="Unassembled WGS sequence"/>
</dbReference>
<name>A0A1U7LLU4_NEOID</name>
<dbReference type="GO" id="GO:0009986">
    <property type="term" value="C:cell surface"/>
    <property type="evidence" value="ECO:0007669"/>
    <property type="project" value="UniProtKB-ARBA"/>
</dbReference>
<evidence type="ECO:0000256" key="3">
    <source>
        <dbReference type="ARBA" id="ARBA00008061"/>
    </source>
</evidence>
<sequence length="522" mass="58617">MVLLALLCPLLALAATTDSWRARSVYQIITDRFARSDPADLTPCDPLKKEYCGGTWKGIHDHLDYIQGMGFSAIWISPIVENIPHNTSQGYAYHGYWTKDLYSLNSHFGSRDDLVSLQKALAKRDMYLMVDVVVNHVGSAQVAKDFTGEDITPFSKMSDYHPLCYIYNWSNQTQVEQCWVSEQTPDVDTESDFVINIYNNWIGDLVKNYSIDGLRIDTVKHVRQSFWPKFVQSSGVFAIGEVLADTTNYTCAYQNYMPSVFNYALYYRLQRAFLSPAGSISDLATMLKNNTRDCKDTLLLGNFIENADQPRYPANTSDPSQIANAFTYTLFADGIPFFYYGQEQNFTGASDPSNREPLWTSNYSTTSPSYIEIAKLNSFRNHIIAQSYDFVTSHMSLIYQDNNTLALFKDSLLFILTNLGQHGPQYTLALSKSGFPSGTQITEVDGCTQLTAGTNGALDVKMETGRPRILYPTNLLNGSGLCGHSNNTGNDTDRSAGIRLTPLDFWSFWQGSFFLVVLLFGI</sequence>
<dbReference type="InterPro" id="IPR017853">
    <property type="entry name" value="GH"/>
</dbReference>
<dbReference type="SUPFAM" id="SSF51445">
    <property type="entry name" value="(Trans)glycosidases"/>
    <property type="match status" value="1"/>
</dbReference>
<evidence type="ECO:0000256" key="12">
    <source>
        <dbReference type="ARBA" id="ARBA00023295"/>
    </source>
</evidence>
<dbReference type="GO" id="GO:0004556">
    <property type="term" value="F:alpha-amylase activity"/>
    <property type="evidence" value="ECO:0007669"/>
    <property type="project" value="UniProtKB-EC"/>
</dbReference>
<evidence type="ECO:0000256" key="13">
    <source>
        <dbReference type="ARBA" id="ARBA00030238"/>
    </source>
</evidence>
<feature type="domain" description="Glycosyl hydrolase family 13 catalytic" evidence="20">
    <location>
        <begin position="27"/>
        <end position="380"/>
    </location>
</feature>
<evidence type="ECO:0000256" key="18">
    <source>
        <dbReference type="PIRSR" id="PIRSR001024-5"/>
    </source>
</evidence>
<feature type="binding site" evidence="16">
    <location>
        <position position="186"/>
    </location>
    <ligand>
        <name>Ca(2+)</name>
        <dbReference type="ChEBI" id="CHEBI:29108"/>
        <label>1</label>
    </ligand>
</feature>
<dbReference type="InterPro" id="IPR013777">
    <property type="entry name" value="A-amylase-like"/>
</dbReference>
<feature type="binding site" evidence="16">
    <location>
        <position position="217"/>
    </location>
    <ligand>
        <name>Ca(2+)</name>
        <dbReference type="ChEBI" id="CHEBI:29108"/>
        <label>2</label>
    </ligand>
</feature>
<feature type="binding site" evidence="16">
    <location>
        <position position="221"/>
    </location>
    <ligand>
        <name>Ca(2+)</name>
        <dbReference type="ChEBI" id="CHEBI:29108"/>
        <label>1</label>
    </ligand>
</feature>
<dbReference type="AlphaFoldDB" id="A0A1U7LLU4"/>
<evidence type="ECO:0000256" key="2">
    <source>
        <dbReference type="ARBA" id="ARBA00001913"/>
    </source>
</evidence>
<dbReference type="FunFam" id="3.20.20.80:FF:000120">
    <property type="entry name" value="Alpha-amylase A"/>
    <property type="match status" value="1"/>
</dbReference>
<keyword evidence="9 17" id="KW-1015">Disulfide bond</keyword>
<feature type="disulfide bond" evidence="17">
    <location>
        <begin position="164"/>
        <end position="178"/>
    </location>
</feature>
<evidence type="ECO:0000313" key="21">
    <source>
        <dbReference type="EMBL" id="OLL23553.1"/>
    </source>
</evidence>
<feature type="binding site" evidence="16">
    <location>
        <position position="135"/>
    </location>
    <ligand>
        <name>Ca(2+)</name>
        <dbReference type="ChEBI" id="CHEBI:29108"/>
        <label>1</label>
    </ligand>
</feature>
<evidence type="ECO:0000256" key="5">
    <source>
        <dbReference type="ARBA" id="ARBA00022723"/>
    </source>
</evidence>
<dbReference type="InterPro" id="IPR006047">
    <property type="entry name" value="GH13_cat_dom"/>
</dbReference>
<evidence type="ECO:0000256" key="10">
    <source>
        <dbReference type="ARBA" id="ARBA00023180"/>
    </source>
</evidence>
<accession>A0A1U7LLU4</accession>
<keyword evidence="12" id="KW-0326">Glycosidase</keyword>
<feature type="site" description="Transition state stabilizer" evidence="15">
    <location>
        <position position="308"/>
    </location>
</feature>
<feature type="disulfide bond" evidence="17">
    <location>
        <begin position="44"/>
        <end position="52"/>
    </location>
</feature>
<evidence type="ECO:0000256" key="17">
    <source>
        <dbReference type="PIRSR" id="PIRSR001024-4"/>
    </source>
</evidence>
<comment type="similarity">
    <text evidence="3">Belongs to the glycosyl hydrolase 13 family.</text>
</comment>
<evidence type="ECO:0000256" key="15">
    <source>
        <dbReference type="PIRSR" id="PIRSR001024-2"/>
    </source>
</evidence>
<comment type="catalytic activity">
    <reaction evidence="1">
        <text>Endohydrolysis of (1-&gt;4)-alpha-D-glucosidic linkages in polysaccharides containing three or more (1-&gt;4)-alpha-linked D-glucose units.</text>
        <dbReference type="EC" id="3.2.1.1"/>
    </reaction>
</comment>
<organism evidence="21 22">
    <name type="scientific">Neolecta irregularis (strain DAH-3)</name>
    <dbReference type="NCBI Taxonomy" id="1198029"/>
    <lineage>
        <taxon>Eukaryota</taxon>
        <taxon>Fungi</taxon>
        <taxon>Dikarya</taxon>
        <taxon>Ascomycota</taxon>
        <taxon>Taphrinomycotina</taxon>
        <taxon>Neolectales</taxon>
        <taxon>Neolectaceae</taxon>
        <taxon>Neolecta</taxon>
    </lineage>
</organism>
<feature type="binding site" evidence="18">
    <location>
        <position position="136"/>
    </location>
    <ligand>
        <name>substrate</name>
    </ligand>
</feature>
<dbReference type="Gene3D" id="3.20.20.80">
    <property type="entry name" value="Glycosidases"/>
    <property type="match status" value="1"/>
</dbReference>
<dbReference type="OrthoDB" id="204980at2759"/>
<feature type="binding site" evidence="18">
    <location>
        <position position="355"/>
    </location>
    <ligand>
        <name>substrate</name>
    </ligand>
</feature>
<feature type="chain" id="PRO_5012956592" description="alpha-amylase" evidence="19">
    <location>
        <begin position="23"/>
        <end position="522"/>
    </location>
</feature>
<evidence type="ECO:0000256" key="14">
    <source>
        <dbReference type="PIRSR" id="PIRSR001024-1"/>
    </source>
</evidence>
<evidence type="ECO:0000256" key="8">
    <source>
        <dbReference type="ARBA" id="ARBA00022837"/>
    </source>
</evidence>
<evidence type="ECO:0000256" key="6">
    <source>
        <dbReference type="ARBA" id="ARBA00022729"/>
    </source>
</evidence>
<keyword evidence="8 16" id="KW-0106">Calcium</keyword>
<proteinExistence type="inferred from homology"/>
<evidence type="ECO:0000256" key="4">
    <source>
        <dbReference type="ARBA" id="ARBA00012595"/>
    </source>
</evidence>
<feature type="active site" description="Nucleophile" evidence="14">
    <location>
        <position position="217"/>
    </location>
</feature>
<dbReference type="GO" id="GO:0005509">
    <property type="term" value="F:calcium ion binding"/>
    <property type="evidence" value="ECO:0007669"/>
    <property type="project" value="InterPro"/>
</dbReference>
<dbReference type="EC" id="3.2.1.1" evidence="4"/>
<evidence type="ECO:0000256" key="16">
    <source>
        <dbReference type="PIRSR" id="PIRSR001024-3"/>
    </source>
</evidence>
<dbReference type="PANTHER" id="PTHR10357:SF215">
    <property type="entry name" value="ALPHA-AMYLASE 1"/>
    <property type="match status" value="1"/>
</dbReference>
<dbReference type="CDD" id="cd11319">
    <property type="entry name" value="AmyAc_euk_AmyA"/>
    <property type="match status" value="1"/>
</dbReference>
<dbReference type="PANTHER" id="PTHR10357">
    <property type="entry name" value="ALPHA-AMYLASE FAMILY MEMBER"/>
    <property type="match status" value="1"/>
</dbReference>